<keyword evidence="4" id="KW-0732">Signal</keyword>
<name>A0AAW1I8U7_POPJA</name>
<feature type="region of interest" description="Disordered" evidence="3">
    <location>
        <begin position="243"/>
        <end position="296"/>
    </location>
</feature>
<dbReference type="GO" id="GO:0008010">
    <property type="term" value="F:structural constituent of chitin-based larval cuticle"/>
    <property type="evidence" value="ECO:0007669"/>
    <property type="project" value="TreeGrafter"/>
</dbReference>
<comment type="caution">
    <text evidence="5">The sequence shown here is derived from an EMBL/GenBank/DDBJ whole genome shotgun (WGS) entry which is preliminary data.</text>
</comment>
<dbReference type="Pfam" id="PF00379">
    <property type="entry name" value="Chitin_bind_4"/>
    <property type="match status" value="1"/>
</dbReference>
<dbReference type="AlphaFoldDB" id="A0AAW1I8U7"/>
<evidence type="ECO:0000256" key="3">
    <source>
        <dbReference type="SAM" id="MobiDB-lite"/>
    </source>
</evidence>
<evidence type="ECO:0000313" key="5">
    <source>
        <dbReference type="EMBL" id="KAK9685308.1"/>
    </source>
</evidence>
<feature type="compositionally biased region" description="Polar residues" evidence="3">
    <location>
        <begin position="102"/>
        <end position="113"/>
    </location>
</feature>
<dbReference type="EMBL" id="JASPKY010000787">
    <property type="protein sequence ID" value="KAK9685308.1"/>
    <property type="molecule type" value="Genomic_DNA"/>
</dbReference>
<keyword evidence="1 2" id="KW-0193">Cuticle</keyword>
<accession>A0AAW1I8U7</accession>
<feature type="compositionally biased region" description="Polar residues" evidence="3">
    <location>
        <begin position="174"/>
        <end position="204"/>
    </location>
</feature>
<dbReference type="PANTHER" id="PTHR10380:SF230">
    <property type="entry name" value="CUTICULAR PROTEIN 47EE"/>
    <property type="match status" value="1"/>
</dbReference>
<reference evidence="5 6" key="1">
    <citation type="journal article" date="2024" name="BMC Genomics">
        <title>De novo assembly and annotation of Popillia japonica's genome with initial clues to its potential as an invasive pest.</title>
        <authorList>
            <person name="Cucini C."/>
            <person name="Boschi S."/>
            <person name="Funari R."/>
            <person name="Cardaioli E."/>
            <person name="Iannotti N."/>
            <person name="Marturano G."/>
            <person name="Paoli F."/>
            <person name="Bruttini M."/>
            <person name="Carapelli A."/>
            <person name="Frati F."/>
            <person name="Nardi F."/>
        </authorList>
    </citation>
    <scope>NUCLEOTIDE SEQUENCE [LARGE SCALE GENOMIC DNA]</scope>
    <source>
        <strain evidence="5">DMR45628</strain>
    </source>
</reference>
<sequence length="296" mass="31342">MKQVILCCLFGLAISAKLDNTYLPPSNAGSASGSHFIQAPYQRNNFGSSGGFSVFSGSSGTDRTSPQSFNQLHSGQANTGLSSGHTGFKPSSYQHNADRYNNRNNGAGSNQFGVGTANRIYQKDHSQYAGTPSEPNVVRGDYSYIAPNGEKISVNYVADENGFRARSDQIAPGATSNFGEQFQHSSSPTSQYGGQNRGSSKYPDQQAFSKYSEYSTNQITPFGKQGGSNQFGGLNNFQSVGSQNGIRSSASRGFAPSGQGNFPLNRGGGFDQGYSGVHANPGVNRQYLPPAGHGGY</sequence>
<evidence type="ECO:0000256" key="1">
    <source>
        <dbReference type="ARBA" id="ARBA00022460"/>
    </source>
</evidence>
<dbReference type="InterPro" id="IPR031311">
    <property type="entry name" value="CHIT_BIND_RR_consensus"/>
</dbReference>
<protein>
    <submittedName>
        <fullName evidence="5">Insect cuticle protein</fullName>
    </submittedName>
</protein>
<dbReference type="GO" id="GO:0062129">
    <property type="term" value="C:chitin-based extracellular matrix"/>
    <property type="evidence" value="ECO:0007669"/>
    <property type="project" value="TreeGrafter"/>
</dbReference>
<feature type="signal peptide" evidence="4">
    <location>
        <begin position="1"/>
        <end position="15"/>
    </location>
</feature>
<keyword evidence="6" id="KW-1185">Reference proteome</keyword>
<organism evidence="5 6">
    <name type="scientific">Popillia japonica</name>
    <name type="common">Japanese beetle</name>
    <dbReference type="NCBI Taxonomy" id="7064"/>
    <lineage>
        <taxon>Eukaryota</taxon>
        <taxon>Metazoa</taxon>
        <taxon>Ecdysozoa</taxon>
        <taxon>Arthropoda</taxon>
        <taxon>Hexapoda</taxon>
        <taxon>Insecta</taxon>
        <taxon>Pterygota</taxon>
        <taxon>Neoptera</taxon>
        <taxon>Endopterygota</taxon>
        <taxon>Coleoptera</taxon>
        <taxon>Polyphaga</taxon>
        <taxon>Scarabaeiformia</taxon>
        <taxon>Scarabaeidae</taxon>
        <taxon>Rutelinae</taxon>
        <taxon>Popillia</taxon>
    </lineage>
</organism>
<feature type="chain" id="PRO_5043912222" evidence="4">
    <location>
        <begin position="16"/>
        <end position="296"/>
    </location>
</feature>
<feature type="compositionally biased region" description="Polar residues" evidence="3">
    <location>
        <begin position="61"/>
        <end position="95"/>
    </location>
</feature>
<proteinExistence type="predicted"/>
<dbReference type="InterPro" id="IPR000618">
    <property type="entry name" value="Insect_cuticle"/>
</dbReference>
<dbReference type="Proteomes" id="UP001458880">
    <property type="component" value="Unassembled WGS sequence"/>
</dbReference>
<dbReference type="InterPro" id="IPR050468">
    <property type="entry name" value="Cuticle_Struct_Prot"/>
</dbReference>
<evidence type="ECO:0000256" key="2">
    <source>
        <dbReference type="PROSITE-ProRule" id="PRU00497"/>
    </source>
</evidence>
<evidence type="ECO:0000256" key="4">
    <source>
        <dbReference type="SAM" id="SignalP"/>
    </source>
</evidence>
<feature type="region of interest" description="Disordered" evidence="3">
    <location>
        <begin position="57"/>
        <end position="114"/>
    </location>
</feature>
<gene>
    <name evidence="5" type="ORF">QE152_g38142</name>
</gene>
<dbReference type="PROSITE" id="PS51155">
    <property type="entry name" value="CHIT_BIND_RR_2"/>
    <property type="match status" value="1"/>
</dbReference>
<feature type="region of interest" description="Disordered" evidence="3">
    <location>
        <begin position="169"/>
        <end position="204"/>
    </location>
</feature>
<dbReference type="PANTHER" id="PTHR10380">
    <property type="entry name" value="CUTICLE PROTEIN"/>
    <property type="match status" value="1"/>
</dbReference>
<evidence type="ECO:0000313" key="6">
    <source>
        <dbReference type="Proteomes" id="UP001458880"/>
    </source>
</evidence>
<dbReference type="PROSITE" id="PS00233">
    <property type="entry name" value="CHIT_BIND_RR_1"/>
    <property type="match status" value="1"/>
</dbReference>